<proteinExistence type="predicted"/>
<sequence>MKIIAKFEQFHLQARQNIWIGYFAIFCRIALAAGFLPSGFVKINGERFTALANNHPMGHYLEALFYTGYYYTFIGVMQMLAAILLLIPRTAMLGALIYFPIILNITVLSLAVRFDGSLFTAPLMLTAVIFLLGWDYHKLKYLLPLKQNNTEILLPQQSKNNKFPFVFFG</sequence>
<gene>
    <name evidence="2" type="ordered locus">ZPR_3539</name>
</gene>
<dbReference type="KEGG" id="zpr:ZPR_3539"/>
<accession>D5BK06</accession>
<dbReference type="EMBL" id="CP001650">
    <property type="protein sequence ID" value="ADF53854.1"/>
    <property type="molecule type" value="Genomic_DNA"/>
</dbReference>
<name>D5BK06_ZUNPS</name>
<keyword evidence="1" id="KW-0472">Membrane</keyword>
<feature type="transmembrane region" description="Helical" evidence="1">
    <location>
        <begin position="20"/>
        <end position="43"/>
    </location>
</feature>
<feature type="transmembrane region" description="Helical" evidence="1">
    <location>
        <begin position="118"/>
        <end position="136"/>
    </location>
</feature>
<feature type="transmembrane region" description="Helical" evidence="1">
    <location>
        <begin position="93"/>
        <end position="112"/>
    </location>
</feature>
<keyword evidence="1" id="KW-1133">Transmembrane helix</keyword>
<organism evidence="2 3">
    <name type="scientific">Zunongwangia profunda (strain DSM 18752 / CCTCC AB 206139 / SM-A87)</name>
    <name type="common">Wangia profunda</name>
    <dbReference type="NCBI Taxonomy" id="655815"/>
    <lineage>
        <taxon>Bacteria</taxon>
        <taxon>Pseudomonadati</taxon>
        <taxon>Bacteroidota</taxon>
        <taxon>Flavobacteriia</taxon>
        <taxon>Flavobacteriales</taxon>
        <taxon>Flavobacteriaceae</taxon>
        <taxon>Zunongwangia</taxon>
    </lineage>
</organism>
<dbReference type="RefSeq" id="WP_013072940.1">
    <property type="nucleotide sequence ID" value="NC_014041.1"/>
</dbReference>
<dbReference type="eggNOG" id="ENOG502Z8VK">
    <property type="taxonomic scope" value="Bacteria"/>
</dbReference>
<evidence type="ECO:0000256" key="1">
    <source>
        <dbReference type="SAM" id="Phobius"/>
    </source>
</evidence>
<protein>
    <submittedName>
        <fullName evidence="2">Membrane protein</fullName>
    </submittedName>
</protein>
<evidence type="ECO:0000313" key="2">
    <source>
        <dbReference type="EMBL" id="ADF53854.1"/>
    </source>
</evidence>
<keyword evidence="1" id="KW-0812">Transmembrane</keyword>
<dbReference type="STRING" id="655815.ZPR_3539"/>
<reference evidence="2 3" key="1">
    <citation type="journal article" date="2010" name="BMC Genomics">
        <title>The complete genome of Zunongwangia profunda SM-A87 reveals its adaptation to the deep-sea environment and ecological role in sedimentary organic nitrogen degradation.</title>
        <authorList>
            <person name="Qin Q.L."/>
            <person name="Zhang X.Y."/>
            <person name="Wang X.M."/>
            <person name="Liu G.M."/>
            <person name="Chen X.L."/>
            <person name="Xie B.B."/>
            <person name="Dang H.Y."/>
            <person name="Zhou B.C."/>
            <person name="Yu J."/>
            <person name="Zhang Y.Z."/>
        </authorList>
    </citation>
    <scope>NUCLEOTIDE SEQUENCE [LARGE SCALE GENOMIC DNA]</scope>
    <source>
        <strain evidence="3">DSM 18752 / CCTCC AB 206139 / SM-A87</strain>
    </source>
</reference>
<dbReference type="Proteomes" id="UP000001654">
    <property type="component" value="Chromosome"/>
</dbReference>
<keyword evidence="3" id="KW-1185">Reference proteome</keyword>
<feature type="transmembrane region" description="Helical" evidence="1">
    <location>
        <begin position="63"/>
        <end position="86"/>
    </location>
</feature>
<dbReference type="AlphaFoldDB" id="D5BK06"/>
<evidence type="ECO:0000313" key="3">
    <source>
        <dbReference type="Proteomes" id="UP000001654"/>
    </source>
</evidence>
<dbReference type="HOGENOM" id="CLU_101763_0_0_10"/>